<dbReference type="SUPFAM" id="SSF53850">
    <property type="entry name" value="Periplasmic binding protein-like II"/>
    <property type="match status" value="1"/>
</dbReference>
<dbReference type="PANTHER" id="PTHR43649">
    <property type="entry name" value="ARABINOSE-BINDING PROTEIN-RELATED"/>
    <property type="match status" value="1"/>
</dbReference>
<name>A0A1G2KRA0_9BACT</name>
<dbReference type="InterPro" id="IPR006059">
    <property type="entry name" value="SBP"/>
</dbReference>
<dbReference type="InterPro" id="IPR050490">
    <property type="entry name" value="Bact_solute-bd_prot1"/>
</dbReference>
<reference evidence="2 3" key="1">
    <citation type="journal article" date="2016" name="Nat. Commun.">
        <title>Thousands of microbial genomes shed light on interconnected biogeochemical processes in an aquifer system.</title>
        <authorList>
            <person name="Anantharaman K."/>
            <person name="Brown C.T."/>
            <person name="Hug L.A."/>
            <person name="Sharon I."/>
            <person name="Castelle C.J."/>
            <person name="Probst A.J."/>
            <person name="Thomas B.C."/>
            <person name="Singh A."/>
            <person name="Wilkins M.J."/>
            <person name="Karaoz U."/>
            <person name="Brodie E.L."/>
            <person name="Williams K.H."/>
            <person name="Hubbard S.S."/>
            <person name="Banfield J.F."/>
        </authorList>
    </citation>
    <scope>NUCLEOTIDE SEQUENCE [LARGE SCALE GENOMIC DNA]</scope>
</reference>
<dbReference type="Proteomes" id="UP000177811">
    <property type="component" value="Unassembled WGS sequence"/>
</dbReference>
<keyword evidence="1" id="KW-1133">Transmembrane helix</keyword>
<dbReference type="Gene3D" id="3.40.190.10">
    <property type="entry name" value="Periplasmic binding protein-like II"/>
    <property type="match status" value="1"/>
</dbReference>
<sequence length="429" mass="47339">MAFLAGLNRAQLIIYGIIGLVVLLALILIVGGRDAGPGSAEIIVWAAPHRGIERDPLLGIVDEYETKNPGTNITLVEKDPTNYESELINALASNQGPDIFFLDDSQLLRHQDKISSFPADELLYTSGNFRTDFADMFHSQLITPEGEIIGFPLYLDTLALFYNKDFFNSANIPAPAATWDAFAEQVKALTIIGADNELKRAGVALGLANVDHYTDIVSLLIMQAGDGVYDRAARKVEIDRAAAPLEFYASFAIPEKKNYSWSLAYQNSFEAFADEKVAMMLGYASDIGRLSAQNPHLNFGTAPVPQIKEGARRVTLGRYQFAAVSRLSLHPSAAWNFVLYLTGPSVKRYLDVNKLPPARRLLISFSSDRLVAPFYGQVLSAKNWLKPDTKTADDIFKEMIEAVTARRFDAAQTVSIARNRLNTAYSAFK</sequence>
<evidence type="ECO:0000313" key="3">
    <source>
        <dbReference type="Proteomes" id="UP000177811"/>
    </source>
</evidence>
<dbReference type="PANTHER" id="PTHR43649:SF12">
    <property type="entry name" value="DIACETYLCHITOBIOSE BINDING PROTEIN DASA"/>
    <property type="match status" value="1"/>
</dbReference>
<organism evidence="2 3">
    <name type="scientific">Candidatus Sungbacteria bacterium RIFCSPHIGHO2_02_FULL_51_29</name>
    <dbReference type="NCBI Taxonomy" id="1802273"/>
    <lineage>
        <taxon>Bacteria</taxon>
        <taxon>Candidatus Sungiibacteriota</taxon>
    </lineage>
</organism>
<evidence type="ECO:0008006" key="4">
    <source>
        <dbReference type="Google" id="ProtNLM"/>
    </source>
</evidence>
<accession>A0A1G2KRA0</accession>
<dbReference type="Pfam" id="PF01547">
    <property type="entry name" value="SBP_bac_1"/>
    <property type="match status" value="1"/>
</dbReference>
<evidence type="ECO:0000313" key="2">
    <source>
        <dbReference type="EMBL" id="OHA01958.1"/>
    </source>
</evidence>
<comment type="caution">
    <text evidence="2">The sequence shown here is derived from an EMBL/GenBank/DDBJ whole genome shotgun (WGS) entry which is preliminary data.</text>
</comment>
<gene>
    <name evidence="2" type="ORF">A3C16_02350</name>
</gene>
<dbReference type="AlphaFoldDB" id="A0A1G2KRA0"/>
<feature type="transmembrane region" description="Helical" evidence="1">
    <location>
        <begin position="12"/>
        <end position="32"/>
    </location>
</feature>
<keyword evidence="1" id="KW-0812">Transmembrane</keyword>
<protein>
    <recommendedName>
        <fullName evidence="4">Extracellular solute-binding protein</fullName>
    </recommendedName>
</protein>
<dbReference type="EMBL" id="MHQL01000050">
    <property type="protein sequence ID" value="OHA01958.1"/>
    <property type="molecule type" value="Genomic_DNA"/>
</dbReference>
<evidence type="ECO:0000256" key="1">
    <source>
        <dbReference type="SAM" id="Phobius"/>
    </source>
</evidence>
<keyword evidence="1" id="KW-0472">Membrane</keyword>
<proteinExistence type="predicted"/>